<evidence type="ECO:0000256" key="1">
    <source>
        <dbReference type="ARBA" id="ARBA00004370"/>
    </source>
</evidence>
<reference evidence="10" key="1">
    <citation type="submission" date="2014-09" db="EMBL/GenBank/DDBJ databases">
        <title>Sequence of the Streptomyces nodosus genome.</title>
        <authorList>
            <person name="Sweeney P."/>
            <person name="Stephens N."/>
            <person name="Murphy C."/>
            <person name="Caffrey P."/>
        </authorList>
    </citation>
    <scope>NUCLEOTIDE SEQUENCE [LARGE SCALE GENOMIC DNA]</scope>
    <source>
        <strain evidence="10">ATCC 14899</strain>
    </source>
</reference>
<comment type="similarity">
    <text evidence="2 7">Belongs to the complex I subunit 3 family.</text>
</comment>
<dbReference type="STRING" id="40318.SNOD_19410"/>
<keyword evidence="4 7" id="KW-0812">Transmembrane</keyword>
<keyword evidence="5 8" id="KW-1133">Transmembrane helix</keyword>
<feature type="transmembrane region" description="Helical" evidence="8">
    <location>
        <begin position="85"/>
        <end position="106"/>
    </location>
</feature>
<organism evidence="9 10">
    <name type="scientific">Streptomyces nodosus</name>
    <dbReference type="NCBI Taxonomy" id="40318"/>
    <lineage>
        <taxon>Bacteria</taxon>
        <taxon>Bacillati</taxon>
        <taxon>Actinomycetota</taxon>
        <taxon>Actinomycetes</taxon>
        <taxon>Kitasatosporales</taxon>
        <taxon>Streptomycetaceae</taxon>
        <taxon>Streptomyces</taxon>
    </lineage>
</organism>
<keyword evidence="10" id="KW-1185">Reference proteome</keyword>
<evidence type="ECO:0000256" key="7">
    <source>
        <dbReference type="RuleBase" id="RU003639"/>
    </source>
</evidence>
<name>A0A0B5DLB3_9ACTN</name>
<dbReference type="InterPro" id="IPR000440">
    <property type="entry name" value="NADH_UbQ/plastoQ_OxRdtase_su3"/>
</dbReference>
<dbReference type="GO" id="GO:0008137">
    <property type="term" value="F:NADH dehydrogenase (ubiquinone) activity"/>
    <property type="evidence" value="ECO:0007669"/>
    <property type="project" value="InterPro"/>
</dbReference>
<evidence type="ECO:0000313" key="10">
    <source>
        <dbReference type="Proteomes" id="UP000031526"/>
    </source>
</evidence>
<keyword evidence="6 8" id="KW-0472">Membrane</keyword>
<dbReference type="EC" id="7.1.1.-" evidence="7"/>
<gene>
    <name evidence="9" type="ORF">SNOD_19410</name>
</gene>
<dbReference type="FunFam" id="1.20.58.1610:FF:000007">
    <property type="entry name" value="NADH-quinone oxidoreductase subunit"/>
    <property type="match status" value="1"/>
</dbReference>
<keyword evidence="7" id="KW-0874">Quinone</keyword>
<feature type="transmembrane region" description="Helical" evidence="8">
    <location>
        <begin position="32"/>
        <end position="54"/>
    </location>
</feature>
<keyword evidence="9" id="KW-0830">Ubiquinone</keyword>
<reference evidence="9 10" key="2">
    <citation type="journal article" date="2016" name="Appl. Microbiol. Biotechnol.">
        <title>Exploiting the genome sequence of Streptomyces nodosus for enhanced antibiotic production.</title>
        <authorList>
            <person name="Sweeney P."/>
            <person name="Murphy C.D."/>
            <person name="Caffrey P."/>
        </authorList>
    </citation>
    <scope>NUCLEOTIDE SEQUENCE [LARGE SCALE GENOMIC DNA]</scope>
    <source>
        <strain evidence="9 10">ATCC 14899</strain>
    </source>
</reference>
<sequence length="145" mass="15644">MAETGSTGTGSAETAARAGDIIATGYFQSYSVVGLLAVVGVLFVAVAFGAGRLLRPVVPTPEKLLTYECGVDPVGEGWAHTQVRYYVYAFLYVIFAVDSIFLFPWATVFADPRYGATTLVEMFVFLGFLAVGLLYAYKKGVLTWT</sequence>
<comment type="catalytic activity">
    <reaction evidence="7">
        <text>a quinone + NADH + 5 H(+)(in) = a quinol + NAD(+) + 4 H(+)(out)</text>
        <dbReference type="Rhea" id="RHEA:57888"/>
        <dbReference type="ChEBI" id="CHEBI:15378"/>
        <dbReference type="ChEBI" id="CHEBI:24646"/>
        <dbReference type="ChEBI" id="CHEBI:57540"/>
        <dbReference type="ChEBI" id="CHEBI:57945"/>
        <dbReference type="ChEBI" id="CHEBI:132124"/>
    </reaction>
</comment>
<evidence type="ECO:0000256" key="2">
    <source>
        <dbReference type="ARBA" id="ARBA00008472"/>
    </source>
</evidence>
<protein>
    <recommendedName>
        <fullName evidence="7">NADH-quinone oxidoreductase subunit</fullName>
        <ecNumber evidence="7">7.1.1.-</ecNumber>
    </recommendedName>
</protein>
<evidence type="ECO:0000256" key="8">
    <source>
        <dbReference type="SAM" id="Phobius"/>
    </source>
</evidence>
<dbReference type="EMBL" id="CP009313">
    <property type="protein sequence ID" value="AJE41955.1"/>
    <property type="molecule type" value="Genomic_DNA"/>
</dbReference>
<evidence type="ECO:0000256" key="3">
    <source>
        <dbReference type="ARBA" id="ARBA00022448"/>
    </source>
</evidence>
<dbReference type="AlphaFoldDB" id="A0A0B5DLB3"/>
<dbReference type="GO" id="GO:0048038">
    <property type="term" value="F:quinone binding"/>
    <property type="evidence" value="ECO:0007669"/>
    <property type="project" value="UniProtKB-KW"/>
</dbReference>
<feature type="transmembrane region" description="Helical" evidence="8">
    <location>
        <begin position="118"/>
        <end position="137"/>
    </location>
</feature>
<dbReference type="GO" id="GO:0030964">
    <property type="term" value="C:NADH dehydrogenase complex"/>
    <property type="evidence" value="ECO:0007669"/>
    <property type="project" value="TreeGrafter"/>
</dbReference>
<comment type="function">
    <text evidence="7">NDH-1 shuttles electrons from NADH, via FMN and iron-sulfur (Fe-S) centers, to quinones in the respiratory chain.</text>
</comment>
<dbReference type="InterPro" id="IPR038430">
    <property type="entry name" value="NDAH_ubi_oxred_su3_sf"/>
</dbReference>
<comment type="subcellular location">
    <subcellularLocation>
        <location evidence="7">Cell membrane</location>
        <topology evidence="7">Multi-pass membrane protein</topology>
    </subcellularLocation>
    <subcellularLocation>
        <location evidence="1">Membrane</location>
    </subcellularLocation>
</comment>
<keyword evidence="7" id="KW-0520">NAD</keyword>
<evidence type="ECO:0000313" key="9">
    <source>
        <dbReference type="EMBL" id="AJE41955.1"/>
    </source>
</evidence>
<dbReference type="HOGENOM" id="CLU_119549_1_2_11"/>
<dbReference type="PANTHER" id="PTHR11058:SF9">
    <property type="entry name" value="NADH-UBIQUINONE OXIDOREDUCTASE CHAIN 3"/>
    <property type="match status" value="1"/>
</dbReference>
<dbReference type="Gene3D" id="1.20.58.1610">
    <property type="entry name" value="NADH:ubiquinone/plastoquinone oxidoreductase, chain 3"/>
    <property type="match status" value="1"/>
</dbReference>
<proteinExistence type="inferred from homology"/>
<dbReference type="RefSeq" id="WP_043449023.1">
    <property type="nucleotide sequence ID" value="NZ_CP009313.1"/>
</dbReference>
<dbReference type="Pfam" id="PF00507">
    <property type="entry name" value="Oxidored_q4"/>
    <property type="match status" value="1"/>
</dbReference>
<evidence type="ECO:0000256" key="6">
    <source>
        <dbReference type="ARBA" id="ARBA00023136"/>
    </source>
</evidence>
<evidence type="ECO:0000256" key="4">
    <source>
        <dbReference type="ARBA" id="ARBA00022692"/>
    </source>
</evidence>
<accession>A0A0B5DLB3</accession>
<evidence type="ECO:0000256" key="5">
    <source>
        <dbReference type="ARBA" id="ARBA00022989"/>
    </source>
</evidence>
<dbReference type="Proteomes" id="UP000031526">
    <property type="component" value="Chromosome"/>
</dbReference>
<keyword evidence="3" id="KW-0813">Transport</keyword>
<dbReference type="GO" id="GO:0005886">
    <property type="term" value="C:plasma membrane"/>
    <property type="evidence" value="ECO:0007669"/>
    <property type="project" value="UniProtKB-SubCell"/>
</dbReference>
<dbReference type="PANTHER" id="PTHR11058">
    <property type="entry name" value="NADH-UBIQUINONE OXIDOREDUCTASE CHAIN 3"/>
    <property type="match status" value="1"/>
</dbReference>